<dbReference type="Pfam" id="PF13545">
    <property type="entry name" value="HTH_Crp_2"/>
    <property type="match status" value="1"/>
</dbReference>
<dbReference type="CDD" id="cd00038">
    <property type="entry name" value="CAP_ED"/>
    <property type="match status" value="1"/>
</dbReference>
<dbReference type="InterPro" id="IPR050397">
    <property type="entry name" value="Env_Response_Regulators"/>
</dbReference>
<keyword evidence="3" id="KW-0804">Transcription</keyword>
<evidence type="ECO:0000313" key="7">
    <source>
        <dbReference type="Proteomes" id="UP000244932"/>
    </source>
</evidence>
<evidence type="ECO:0000256" key="1">
    <source>
        <dbReference type="ARBA" id="ARBA00023015"/>
    </source>
</evidence>
<dbReference type="InterPro" id="IPR012318">
    <property type="entry name" value="HTH_CRP"/>
</dbReference>
<dbReference type="GO" id="GO:0003700">
    <property type="term" value="F:DNA-binding transcription factor activity"/>
    <property type="evidence" value="ECO:0007669"/>
    <property type="project" value="TreeGrafter"/>
</dbReference>
<dbReference type="AlphaFoldDB" id="A0A2R8AFN2"/>
<evidence type="ECO:0000256" key="3">
    <source>
        <dbReference type="ARBA" id="ARBA00023163"/>
    </source>
</evidence>
<dbReference type="InterPro" id="IPR000595">
    <property type="entry name" value="cNMP-bd_dom"/>
</dbReference>
<dbReference type="SUPFAM" id="SSF51206">
    <property type="entry name" value="cAMP-binding domain-like"/>
    <property type="match status" value="1"/>
</dbReference>
<sequence>MCRGDRVLNRRIPQIAQLRAFKLFADVPTDRLERFAASCETLTVPRGSMVLEHEDEGEDMFLVHSGRMNAILLSGKGREVALGEISTNQYFGELNALDGGTRSASIYARTEARLTRVPGAAFRELLADQPDMSLKLLKDLAARVRDLTQRSFELTALKLADRLCLFLLRMAVEADVMRDGGVVMGVPTHAEIGARVGANREAVSREMSALSSAGLIETHRQRVVIRDADGLMTIADRIKAT</sequence>
<evidence type="ECO:0000259" key="4">
    <source>
        <dbReference type="PROSITE" id="PS50042"/>
    </source>
</evidence>
<evidence type="ECO:0000259" key="5">
    <source>
        <dbReference type="PROSITE" id="PS51063"/>
    </source>
</evidence>
<dbReference type="Gene3D" id="2.60.120.10">
    <property type="entry name" value="Jelly Rolls"/>
    <property type="match status" value="1"/>
</dbReference>
<dbReference type="Pfam" id="PF00027">
    <property type="entry name" value="cNMP_binding"/>
    <property type="match status" value="1"/>
</dbReference>
<dbReference type="InterPro" id="IPR018490">
    <property type="entry name" value="cNMP-bd_dom_sf"/>
</dbReference>
<dbReference type="Proteomes" id="UP000244932">
    <property type="component" value="Unassembled WGS sequence"/>
</dbReference>
<dbReference type="PROSITE" id="PS50042">
    <property type="entry name" value="CNMP_BINDING_3"/>
    <property type="match status" value="1"/>
</dbReference>
<dbReference type="InterPro" id="IPR014710">
    <property type="entry name" value="RmlC-like_jellyroll"/>
</dbReference>
<feature type="domain" description="HTH crp-type" evidence="5">
    <location>
        <begin position="157"/>
        <end position="229"/>
    </location>
</feature>
<dbReference type="OrthoDB" id="9808528at2"/>
<name>A0A2R8AFN2_9RHOB</name>
<feature type="domain" description="Cyclic nucleotide-binding" evidence="4">
    <location>
        <begin position="23"/>
        <end position="143"/>
    </location>
</feature>
<dbReference type="EMBL" id="OMKW01000004">
    <property type="protein sequence ID" value="SPF30898.1"/>
    <property type="molecule type" value="Genomic_DNA"/>
</dbReference>
<dbReference type="SUPFAM" id="SSF46785">
    <property type="entry name" value="Winged helix' DNA-binding domain"/>
    <property type="match status" value="1"/>
</dbReference>
<dbReference type="SMART" id="SM00419">
    <property type="entry name" value="HTH_CRP"/>
    <property type="match status" value="1"/>
</dbReference>
<dbReference type="GO" id="GO:0005829">
    <property type="term" value="C:cytosol"/>
    <property type="evidence" value="ECO:0007669"/>
    <property type="project" value="TreeGrafter"/>
</dbReference>
<evidence type="ECO:0000313" key="6">
    <source>
        <dbReference type="EMBL" id="SPF30898.1"/>
    </source>
</evidence>
<evidence type="ECO:0000256" key="2">
    <source>
        <dbReference type="ARBA" id="ARBA00023125"/>
    </source>
</evidence>
<keyword evidence="2" id="KW-0238">DNA-binding</keyword>
<dbReference type="PROSITE" id="PS51063">
    <property type="entry name" value="HTH_CRP_2"/>
    <property type="match status" value="1"/>
</dbReference>
<dbReference type="InterPro" id="IPR036390">
    <property type="entry name" value="WH_DNA-bd_sf"/>
</dbReference>
<dbReference type="SMART" id="SM00100">
    <property type="entry name" value="cNMP"/>
    <property type="match status" value="1"/>
</dbReference>
<proteinExistence type="predicted"/>
<protein>
    <submittedName>
        <fullName evidence="6">cAMP-activated global transcriptional regulator CRP</fullName>
    </submittedName>
</protein>
<accession>A0A2R8AFN2</accession>
<dbReference type="PANTHER" id="PTHR24567:SF74">
    <property type="entry name" value="HTH-TYPE TRANSCRIPTIONAL REGULATOR ARCR"/>
    <property type="match status" value="1"/>
</dbReference>
<keyword evidence="7" id="KW-1185">Reference proteome</keyword>
<reference evidence="6 7" key="1">
    <citation type="submission" date="2018-03" db="EMBL/GenBank/DDBJ databases">
        <authorList>
            <person name="Keele B.F."/>
        </authorList>
    </citation>
    <scope>NUCLEOTIDE SEQUENCE [LARGE SCALE GENOMIC DNA]</scope>
    <source>
        <strain evidence="6 7">CeCT 8812</strain>
    </source>
</reference>
<dbReference type="GO" id="GO:0003677">
    <property type="term" value="F:DNA binding"/>
    <property type="evidence" value="ECO:0007669"/>
    <property type="project" value="UniProtKB-KW"/>
</dbReference>
<dbReference type="InterPro" id="IPR036388">
    <property type="entry name" value="WH-like_DNA-bd_sf"/>
</dbReference>
<organism evidence="6 7">
    <name type="scientific">Pontivivens insulae</name>
    <dbReference type="NCBI Taxonomy" id="1639689"/>
    <lineage>
        <taxon>Bacteria</taxon>
        <taxon>Pseudomonadati</taxon>
        <taxon>Pseudomonadota</taxon>
        <taxon>Alphaproteobacteria</taxon>
        <taxon>Rhodobacterales</taxon>
        <taxon>Paracoccaceae</taxon>
        <taxon>Pontivivens</taxon>
    </lineage>
</organism>
<dbReference type="PANTHER" id="PTHR24567">
    <property type="entry name" value="CRP FAMILY TRANSCRIPTIONAL REGULATORY PROTEIN"/>
    <property type="match status" value="1"/>
</dbReference>
<dbReference type="Gene3D" id="1.10.10.10">
    <property type="entry name" value="Winged helix-like DNA-binding domain superfamily/Winged helix DNA-binding domain"/>
    <property type="match status" value="1"/>
</dbReference>
<gene>
    <name evidence="6" type="primary">crp</name>
    <name evidence="6" type="ORF">POI8812_03243</name>
</gene>
<keyword evidence="1" id="KW-0805">Transcription regulation</keyword>